<dbReference type="RefSeq" id="XP_009022098.1">
    <property type="nucleotide sequence ID" value="XM_009023850.1"/>
</dbReference>
<evidence type="ECO:0000313" key="3">
    <source>
        <dbReference type="EMBL" id="ESN99734.1"/>
    </source>
</evidence>
<evidence type="ECO:0000313" key="4">
    <source>
        <dbReference type="EnsemblMetazoa" id="HelroP176494"/>
    </source>
</evidence>
<feature type="transmembrane region" description="Helical" evidence="2">
    <location>
        <begin position="100"/>
        <end position="121"/>
    </location>
</feature>
<reference evidence="4" key="3">
    <citation type="submission" date="2015-06" db="UniProtKB">
        <authorList>
            <consortium name="EnsemblMetazoa"/>
        </authorList>
    </citation>
    <scope>IDENTIFICATION</scope>
</reference>
<accession>T1FAK9</accession>
<sequence>MREVRKGQWFTVFDGRVPGGGGYLGSGHRPQLHHVKVRPDTWYNLKMTTHNNVGTKKCLLTLATPPDDQLEASVKEAKLKRHSYWLKRKNAPPFYARLEFMFPLIFIVAFSVVVVVLFLLYQRRRKLMRKMKTMMTDDREDGKDVEVFLSPVECLAFNMRVSSAGYDKVSRSYDDRKDDIHARYKLAGTQDTAAAFRSNDSCGSYSRSNFKASNKHLPDVKTTKKMEEKPKKSFKLFRLIHFRRKSKSSTLISASGDDKNGPSQKESRIYKGDPHKRIGPNNPQNDPHNKPITHEHQSSTLSKVEMKSVKLSKHKRRNTVYLCPGISTDQHLLEGSKCNNGNCCKSVGAQKSLLHSQSDQQLKWSNLRGSDKLTGCRRSRCAIHGSRNDGTGLECSLHDGRDDGDVIVDSYTDFVSTSFI</sequence>
<protein>
    <submittedName>
        <fullName evidence="3 4">Uncharacterized protein</fullName>
    </submittedName>
</protein>
<feature type="compositionally biased region" description="Basic and acidic residues" evidence="1">
    <location>
        <begin position="216"/>
        <end position="228"/>
    </location>
</feature>
<dbReference type="HOGENOM" id="CLU_654319_0_0_1"/>
<feature type="compositionally biased region" description="Basic and acidic residues" evidence="1">
    <location>
        <begin position="256"/>
        <end position="276"/>
    </location>
</feature>
<evidence type="ECO:0000256" key="1">
    <source>
        <dbReference type="SAM" id="MobiDB-lite"/>
    </source>
</evidence>
<keyword evidence="2" id="KW-1133">Transmembrane helix</keyword>
<reference evidence="5" key="1">
    <citation type="submission" date="2012-12" db="EMBL/GenBank/DDBJ databases">
        <authorList>
            <person name="Hellsten U."/>
            <person name="Grimwood J."/>
            <person name="Chapman J.A."/>
            <person name="Shapiro H."/>
            <person name="Aerts A."/>
            <person name="Otillar R.P."/>
            <person name="Terry A.Y."/>
            <person name="Boore J.L."/>
            <person name="Simakov O."/>
            <person name="Marletaz F."/>
            <person name="Cho S.-J."/>
            <person name="Edsinger-Gonzales E."/>
            <person name="Havlak P."/>
            <person name="Kuo D.-H."/>
            <person name="Larsson T."/>
            <person name="Lv J."/>
            <person name="Arendt D."/>
            <person name="Savage R."/>
            <person name="Osoegawa K."/>
            <person name="de Jong P."/>
            <person name="Lindberg D.R."/>
            <person name="Seaver E.C."/>
            <person name="Weisblat D.A."/>
            <person name="Putnam N.H."/>
            <person name="Grigoriev I.V."/>
            <person name="Rokhsar D.S."/>
        </authorList>
    </citation>
    <scope>NUCLEOTIDE SEQUENCE</scope>
</reference>
<proteinExistence type="predicted"/>
<dbReference type="EMBL" id="AMQM01005692">
    <property type="status" value="NOT_ANNOTATED_CDS"/>
    <property type="molecule type" value="Genomic_DNA"/>
</dbReference>
<keyword evidence="5" id="KW-1185">Reference proteome</keyword>
<dbReference type="EMBL" id="KB097070">
    <property type="protein sequence ID" value="ESN99734.1"/>
    <property type="molecule type" value="Genomic_DNA"/>
</dbReference>
<evidence type="ECO:0000256" key="2">
    <source>
        <dbReference type="SAM" id="Phobius"/>
    </source>
</evidence>
<dbReference type="InParanoid" id="T1FAK9"/>
<evidence type="ECO:0000313" key="5">
    <source>
        <dbReference type="Proteomes" id="UP000015101"/>
    </source>
</evidence>
<feature type="compositionally biased region" description="Basic and acidic residues" evidence="1">
    <location>
        <begin position="287"/>
        <end position="297"/>
    </location>
</feature>
<dbReference type="CTD" id="20205858"/>
<dbReference type="EnsemblMetazoa" id="HelroT176494">
    <property type="protein sequence ID" value="HelroP176494"/>
    <property type="gene ID" value="HelroG176494"/>
</dbReference>
<reference evidence="3 5" key="2">
    <citation type="journal article" date="2013" name="Nature">
        <title>Insights into bilaterian evolution from three spiralian genomes.</title>
        <authorList>
            <person name="Simakov O."/>
            <person name="Marletaz F."/>
            <person name="Cho S.J."/>
            <person name="Edsinger-Gonzales E."/>
            <person name="Havlak P."/>
            <person name="Hellsten U."/>
            <person name="Kuo D.H."/>
            <person name="Larsson T."/>
            <person name="Lv J."/>
            <person name="Arendt D."/>
            <person name="Savage R."/>
            <person name="Osoegawa K."/>
            <person name="de Jong P."/>
            <person name="Grimwood J."/>
            <person name="Chapman J.A."/>
            <person name="Shapiro H."/>
            <person name="Aerts A."/>
            <person name="Otillar R.P."/>
            <person name="Terry A.Y."/>
            <person name="Boore J.L."/>
            <person name="Grigoriev I.V."/>
            <person name="Lindberg D.R."/>
            <person name="Seaver E.C."/>
            <person name="Weisblat D.A."/>
            <person name="Putnam N.H."/>
            <person name="Rokhsar D.S."/>
        </authorList>
    </citation>
    <scope>NUCLEOTIDE SEQUENCE</scope>
</reference>
<keyword evidence="2" id="KW-0812">Transmembrane</keyword>
<feature type="region of interest" description="Disordered" evidence="1">
    <location>
        <begin position="248"/>
        <end position="304"/>
    </location>
</feature>
<name>T1FAK9_HELRO</name>
<dbReference type="AlphaFoldDB" id="T1FAK9"/>
<dbReference type="KEGG" id="hro:HELRODRAFT_176494"/>
<dbReference type="GeneID" id="20205858"/>
<gene>
    <name evidence="4" type="primary">20205858</name>
    <name evidence="3" type="ORF">HELRODRAFT_176494</name>
</gene>
<organism evidence="4 5">
    <name type="scientific">Helobdella robusta</name>
    <name type="common">Californian leech</name>
    <dbReference type="NCBI Taxonomy" id="6412"/>
    <lineage>
        <taxon>Eukaryota</taxon>
        <taxon>Metazoa</taxon>
        <taxon>Spiralia</taxon>
        <taxon>Lophotrochozoa</taxon>
        <taxon>Annelida</taxon>
        <taxon>Clitellata</taxon>
        <taxon>Hirudinea</taxon>
        <taxon>Rhynchobdellida</taxon>
        <taxon>Glossiphoniidae</taxon>
        <taxon>Helobdella</taxon>
    </lineage>
</organism>
<feature type="region of interest" description="Disordered" evidence="1">
    <location>
        <begin position="204"/>
        <end position="228"/>
    </location>
</feature>
<dbReference type="Proteomes" id="UP000015101">
    <property type="component" value="Unassembled WGS sequence"/>
</dbReference>
<keyword evidence="2" id="KW-0472">Membrane</keyword>